<reference evidence="1 2" key="1">
    <citation type="submission" date="2017-11" db="EMBL/GenBank/DDBJ databases">
        <title>Genomic Encyclopedia of Archaeal and Bacterial Type Strains, Phase II (KMG-II): From Individual Species to Whole Genera.</title>
        <authorList>
            <person name="Goeker M."/>
        </authorList>
    </citation>
    <scope>NUCLEOTIDE SEQUENCE [LARGE SCALE GENOMIC DNA]</scope>
    <source>
        <strain evidence="1 2">DSM 22413</strain>
    </source>
</reference>
<keyword evidence="2" id="KW-1185">Reference proteome</keyword>
<dbReference type="Proteomes" id="UP000231586">
    <property type="component" value="Unassembled WGS sequence"/>
</dbReference>
<dbReference type="AlphaFoldDB" id="A0A2M8WRJ1"/>
<organism evidence="1 2">
    <name type="scientific">Luteimicrobium subarcticum</name>
    <dbReference type="NCBI Taxonomy" id="620910"/>
    <lineage>
        <taxon>Bacteria</taxon>
        <taxon>Bacillati</taxon>
        <taxon>Actinomycetota</taxon>
        <taxon>Actinomycetes</taxon>
        <taxon>Micrococcales</taxon>
        <taxon>Luteimicrobium</taxon>
    </lineage>
</organism>
<evidence type="ECO:0000313" key="1">
    <source>
        <dbReference type="EMBL" id="PJI93551.1"/>
    </source>
</evidence>
<sequence>MRDLQRAWLARARESQVISGADEFLLSIETSHTSVGPWLHVRLGPAFDISGLGLDWYQPEFVASDLARQACMAVFTDEDEYWIFTSRTDPETGHTPTPTDDHV</sequence>
<dbReference type="EMBL" id="PGTZ01000008">
    <property type="protein sequence ID" value="PJI93551.1"/>
    <property type="molecule type" value="Genomic_DNA"/>
</dbReference>
<dbReference type="OrthoDB" id="3556416at2"/>
<evidence type="ECO:0000313" key="2">
    <source>
        <dbReference type="Proteomes" id="UP000231586"/>
    </source>
</evidence>
<gene>
    <name evidence="1" type="ORF">CLV34_2126</name>
</gene>
<proteinExistence type="predicted"/>
<comment type="caution">
    <text evidence="1">The sequence shown here is derived from an EMBL/GenBank/DDBJ whole genome shotgun (WGS) entry which is preliminary data.</text>
</comment>
<protein>
    <submittedName>
        <fullName evidence="1">Uncharacterized protein</fullName>
    </submittedName>
</protein>
<accession>A0A2M8WRJ1</accession>
<dbReference type="RefSeq" id="WP_100350230.1">
    <property type="nucleotide sequence ID" value="NZ_PGTZ01000008.1"/>
</dbReference>
<name>A0A2M8WRJ1_9MICO</name>